<dbReference type="InterPro" id="IPR036271">
    <property type="entry name" value="Tet_transcr_reg_TetR-rel_C_sf"/>
</dbReference>
<dbReference type="PANTHER" id="PTHR30055">
    <property type="entry name" value="HTH-TYPE TRANSCRIPTIONAL REGULATOR RUTR"/>
    <property type="match status" value="1"/>
</dbReference>
<evidence type="ECO:0000256" key="2">
    <source>
        <dbReference type="PROSITE-ProRule" id="PRU00335"/>
    </source>
</evidence>
<name>A0A0A0BSP8_9CELL</name>
<dbReference type="RefSeq" id="WP_035061209.1">
    <property type="nucleotide sequence ID" value="NZ_AXCZ01000114.1"/>
</dbReference>
<dbReference type="PROSITE" id="PS50977">
    <property type="entry name" value="HTH_TETR_2"/>
    <property type="match status" value="1"/>
</dbReference>
<dbReference type="InterPro" id="IPR001647">
    <property type="entry name" value="HTH_TetR"/>
</dbReference>
<keyword evidence="1 2" id="KW-0238">DNA-binding</keyword>
<evidence type="ECO:0000313" key="4">
    <source>
        <dbReference type="EMBL" id="KGM11468.1"/>
    </source>
</evidence>
<evidence type="ECO:0000256" key="1">
    <source>
        <dbReference type="ARBA" id="ARBA00023125"/>
    </source>
</evidence>
<keyword evidence="5" id="KW-1185">Reference proteome</keyword>
<dbReference type="PANTHER" id="PTHR30055:SF231">
    <property type="entry name" value="TRANSCRIPTIONAL REGULATORY PROTEIN (PROBABLY DEOR-FAMILY)-RELATED"/>
    <property type="match status" value="1"/>
</dbReference>
<reference evidence="4 5" key="1">
    <citation type="submission" date="2013-08" db="EMBL/GenBank/DDBJ databases">
        <title>Genome sequencing of Cellulomonas bogoriensis 69B4.</title>
        <authorList>
            <person name="Chen F."/>
            <person name="Li Y."/>
            <person name="Wang G."/>
        </authorList>
    </citation>
    <scope>NUCLEOTIDE SEQUENCE [LARGE SCALE GENOMIC DNA]</scope>
    <source>
        <strain evidence="4 5">69B4</strain>
    </source>
</reference>
<dbReference type="EMBL" id="AXCZ01000114">
    <property type="protein sequence ID" value="KGM11468.1"/>
    <property type="molecule type" value="Genomic_DNA"/>
</dbReference>
<comment type="caution">
    <text evidence="4">The sequence shown here is derived from an EMBL/GenBank/DDBJ whole genome shotgun (WGS) entry which is preliminary data.</text>
</comment>
<dbReference type="InterPro" id="IPR050109">
    <property type="entry name" value="HTH-type_TetR-like_transc_reg"/>
</dbReference>
<dbReference type="InterPro" id="IPR009057">
    <property type="entry name" value="Homeodomain-like_sf"/>
</dbReference>
<dbReference type="GO" id="GO:0003700">
    <property type="term" value="F:DNA-binding transcription factor activity"/>
    <property type="evidence" value="ECO:0007669"/>
    <property type="project" value="TreeGrafter"/>
</dbReference>
<dbReference type="SUPFAM" id="SSF48498">
    <property type="entry name" value="Tetracyclin repressor-like, C-terminal domain"/>
    <property type="match status" value="1"/>
</dbReference>
<dbReference type="Proteomes" id="UP000054314">
    <property type="component" value="Unassembled WGS sequence"/>
</dbReference>
<feature type="domain" description="HTH tetR-type" evidence="3">
    <location>
        <begin position="13"/>
        <end position="73"/>
    </location>
</feature>
<accession>A0A0A0BSP8</accession>
<dbReference type="OrthoDB" id="5242433at2"/>
<organism evidence="4 5">
    <name type="scientific">Cellulomonas bogoriensis 69B4 = DSM 16987</name>
    <dbReference type="NCBI Taxonomy" id="1386082"/>
    <lineage>
        <taxon>Bacteria</taxon>
        <taxon>Bacillati</taxon>
        <taxon>Actinomycetota</taxon>
        <taxon>Actinomycetes</taxon>
        <taxon>Micrococcales</taxon>
        <taxon>Cellulomonadaceae</taxon>
        <taxon>Cellulomonas</taxon>
    </lineage>
</organism>
<dbReference type="Gene3D" id="1.10.357.10">
    <property type="entry name" value="Tetracycline Repressor, domain 2"/>
    <property type="match status" value="1"/>
</dbReference>
<dbReference type="Pfam" id="PF00440">
    <property type="entry name" value="TetR_N"/>
    <property type="match status" value="1"/>
</dbReference>
<protein>
    <recommendedName>
        <fullName evidence="3">HTH tetR-type domain-containing protein</fullName>
    </recommendedName>
</protein>
<evidence type="ECO:0000313" key="5">
    <source>
        <dbReference type="Proteomes" id="UP000054314"/>
    </source>
</evidence>
<sequence length="212" mass="22469">MAEGRTRAHRPAAERREQLLDAAVAVMREGGVAAATTRAVADRAGLPQGAFHYCFRSKDELFTALLDRELDACLAHVWDTVAGGGDLESVISGALGALLGRVRSDPEYHLLTAELVGVAARTPALAHIARREHTTYVDRAEQMLHGWQGPGGPMEPAAARALAEALVVASTGLTTAWLSTRDDDAARSTVQLLASALARTADAGHPHHCERA</sequence>
<dbReference type="SUPFAM" id="SSF46689">
    <property type="entry name" value="Homeodomain-like"/>
    <property type="match status" value="1"/>
</dbReference>
<dbReference type="GO" id="GO:0000976">
    <property type="term" value="F:transcription cis-regulatory region binding"/>
    <property type="evidence" value="ECO:0007669"/>
    <property type="project" value="TreeGrafter"/>
</dbReference>
<proteinExistence type="predicted"/>
<evidence type="ECO:0000259" key="3">
    <source>
        <dbReference type="PROSITE" id="PS50977"/>
    </source>
</evidence>
<gene>
    <name evidence="4" type="ORF">N869_03045</name>
</gene>
<dbReference type="PRINTS" id="PR00455">
    <property type="entry name" value="HTHTETR"/>
</dbReference>
<dbReference type="AlphaFoldDB" id="A0A0A0BSP8"/>
<feature type="DNA-binding region" description="H-T-H motif" evidence="2">
    <location>
        <begin position="36"/>
        <end position="55"/>
    </location>
</feature>